<organism evidence="2 3">
    <name type="scientific">Paramicrosporidium saccamoebae</name>
    <dbReference type="NCBI Taxonomy" id="1246581"/>
    <lineage>
        <taxon>Eukaryota</taxon>
        <taxon>Fungi</taxon>
        <taxon>Fungi incertae sedis</taxon>
        <taxon>Cryptomycota</taxon>
        <taxon>Cryptomycota incertae sedis</taxon>
        <taxon>Paramicrosporidium</taxon>
    </lineage>
</organism>
<dbReference type="GO" id="GO:0006896">
    <property type="term" value="P:Golgi to vacuole transport"/>
    <property type="evidence" value="ECO:0007669"/>
    <property type="project" value="EnsemblFungi"/>
</dbReference>
<dbReference type="GO" id="GO:0048210">
    <property type="term" value="P:Golgi vesicle fusion to target membrane"/>
    <property type="evidence" value="ECO:0007669"/>
    <property type="project" value="EnsemblFungi"/>
</dbReference>
<proteinExistence type="inferred from homology"/>
<feature type="non-terminal residue" evidence="2">
    <location>
        <position position="1"/>
    </location>
</feature>
<dbReference type="Gene3D" id="1.25.40.60">
    <property type="match status" value="1"/>
</dbReference>
<dbReference type="GO" id="GO:0006895">
    <property type="term" value="P:Golgi to endosome transport"/>
    <property type="evidence" value="ECO:0007669"/>
    <property type="project" value="EnsemblFungi"/>
</dbReference>
<dbReference type="PIRSF" id="PIRSF005715">
    <property type="entry name" value="VPS45_Sec1"/>
    <property type="match status" value="1"/>
</dbReference>
<dbReference type="AlphaFoldDB" id="A0A2H9TLR5"/>
<dbReference type="OrthoDB" id="10266265at2759"/>
<comment type="similarity">
    <text evidence="1">Belongs to the STXBP/unc-18/SEC1 family.</text>
</comment>
<evidence type="ECO:0008006" key="4">
    <source>
        <dbReference type="Google" id="ProtNLM"/>
    </source>
</evidence>
<accession>A0A2H9TLR5</accession>
<evidence type="ECO:0000313" key="2">
    <source>
        <dbReference type="EMBL" id="PJF18590.1"/>
    </source>
</evidence>
<dbReference type="Proteomes" id="UP000240830">
    <property type="component" value="Unassembled WGS sequence"/>
</dbReference>
<dbReference type="GO" id="GO:0006623">
    <property type="term" value="P:protein targeting to vacuole"/>
    <property type="evidence" value="ECO:0007669"/>
    <property type="project" value="EnsemblFungi"/>
</dbReference>
<evidence type="ECO:0000256" key="1">
    <source>
        <dbReference type="ARBA" id="ARBA00009884"/>
    </source>
</evidence>
<dbReference type="Gene3D" id="3.40.50.1910">
    <property type="match status" value="1"/>
</dbReference>
<dbReference type="GO" id="GO:0007035">
    <property type="term" value="P:vacuolar acidification"/>
    <property type="evidence" value="ECO:0007669"/>
    <property type="project" value="EnsemblFungi"/>
</dbReference>
<dbReference type="Gene3D" id="3.90.830.10">
    <property type="entry name" value="Syntaxin Binding Protein 1, Chain A, domain 2"/>
    <property type="match status" value="1"/>
</dbReference>
<dbReference type="InterPro" id="IPR001619">
    <property type="entry name" value="Sec1-like"/>
</dbReference>
<evidence type="ECO:0000313" key="3">
    <source>
        <dbReference type="Proteomes" id="UP000240830"/>
    </source>
</evidence>
<dbReference type="PANTHER" id="PTHR11679">
    <property type="entry name" value="VESICLE PROTEIN SORTING-ASSOCIATED"/>
    <property type="match status" value="1"/>
</dbReference>
<dbReference type="Gene3D" id="3.40.50.2060">
    <property type="match status" value="1"/>
</dbReference>
<gene>
    <name evidence="2" type="ORF">PSACC_01597</name>
</gene>
<protein>
    <recommendedName>
        <fullName evidence="4">Vacuolar protein sorting-associated protein 45</fullName>
    </recommendedName>
</protein>
<dbReference type="GO" id="GO:0000139">
    <property type="term" value="C:Golgi membrane"/>
    <property type="evidence" value="ECO:0007669"/>
    <property type="project" value="EnsemblFungi"/>
</dbReference>
<sequence>AGMLSSVVSQSYLLENEVYLTDFLANVNREEIGGLKCLVFVRPTAEYFADFYVLHENHASLQLGSVIGQQLNSWNRKLLCRSTEGLGALLLSLRKRPLIRYDRASLMATNLAHEIHDLMEKEEGLFDFRQSDSSPILLILDRRFDLITPLLLQWTYQAMVHEIFGISNGRVNLDVDALSGSLEDPPVNKSGTREHVICTGQDAFYRDNVDSTFGDLGENVRMLVQTFQERTLQHQSQLDSIPSMKRFIEDYPEYRRMSTYVSKHVALVGEISKRVEAFNLLQLSEIEQNIVTNTGNIQEVTFMLQREDIAHRLKVKLAIIYALCHSQSPAFDFLSFIDLLRNCEFSPDDISDNSNVYTRHVPPILDIVDSLVRGRLPLSNYPFLKSPSTDRPQEIIVFMVNGTTYEEASYLRKYCQLLPGVSVVLAGTTVHNSSSIMDELLQIRDEVL</sequence>
<dbReference type="GO" id="GO:0000149">
    <property type="term" value="F:SNARE binding"/>
    <property type="evidence" value="ECO:0007669"/>
    <property type="project" value="EnsemblFungi"/>
</dbReference>
<reference evidence="2 3" key="1">
    <citation type="submission" date="2016-10" db="EMBL/GenBank/DDBJ databases">
        <title>The genome of Paramicrosporidium saccamoebae is the missing link in understanding Cryptomycota and Microsporidia evolution.</title>
        <authorList>
            <person name="Quandt C.A."/>
            <person name="Beaudet D."/>
            <person name="Corsaro D."/>
            <person name="Michel R."/>
            <person name="Corradi N."/>
            <person name="James T."/>
        </authorList>
    </citation>
    <scope>NUCLEOTIDE SEQUENCE [LARGE SCALE GENOMIC DNA]</scope>
    <source>
        <strain evidence="2 3">KSL3</strain>
    </source>
</reference>
<dbReference type="InterPro" id="IPR043154">
    <property type="entry name" value="Sec-1-like_dom1"/>
</dbReference>
<dbReference type="InterPro" id="IPR043127">
    <property type="entry name" value="Sec-1-like_dom3a"/>
</dbReference>
<dbReference type="InterPro" id="IPR027482">
    <property type="entry name" value="Sec1-like_dom2"/>
</dbReference>
<dbReference type="GO" id="GO:0005829">
    <property type="term" value="C:cytosol"/>
    <property type="evidence" value="ECO:0007669"/>
    <property type="project" value="EnsemblFungi"/>
</dbReference>
<name>A0A2H9TLR5_9FUNG</name>
<dbReference type="EMBL" id="MTSL01000114">
    <property type="protein sequence ID" value="PJF18590.1"/>
    <property type="molecule type" value="Genomic_DNA"/>
</dbReference>
<keyword evidence="3" id="KW-1185">Reference proteome</keyword>
<dbReference type="SUPFAM" id="SSF56815">
    <property type="entry name" value="Sec1/munc18-like (SM) proteins"/>
    <property type="match status" value="1"/>
</dbReference>
<dbReference type="Pfam" id="PF00995">
    <property type="entry name" value="Sec1"/>
    <property type="match status" value="1"/>
</dbReference>
<dbReference type="GO" id="GO:0035543">
    <property type="term" value="P:positive regulation of SNARE complex assembly"/>
    <property type="evidence" value="ECO:0007669"/>
    <property type="project" value="EnsemblFungi"/>
</dbReference>
<comment type="caution">
    <text evidence="2">The sequence shown here is derived from an EMBL/GenBank/DDBJ whole genome shotgun (WGS) entry which is preliminary data.</text>
</comment>
<dbReference type="STRING" id="1246581.A0A2H9TLR5"/>
<dbReference type="GO" id="GO:0031201">
    <property type="term" value="C:SNARE complex"/>
    <property type="evidence" value="ECO:0007669"/>
    <property type="project" value="EnsemblFungi"/>
</dbReference>
<dbReference type="InterPro" id="IPR036045">
    <property type="entry name" value="Sec1-like_sf"/>
</dbReference>
<dbReference type="GO" id="GO:0000011">
    <property type="term" value="P:vacuole inheritance"/>
    <property type="evidence" value="ECO:0007669"/>
    <property type="project" value="EnsemblFungi"/>
</dbReference>
<dbReference type="GO" id="GO:0051082">
    <property type="term" value="F:unfolded protein binding"/>
    <property type="evidence" value="ECO:0007669"/>
    <property type="project" value="EnsemblFungi"/>
</dbReference>